<keyword evidence="1" id="KW-0812">Transmembrane</keyword>
<keyword evidence="3" id="KW-1185">Reference proteome</keyword>
<evidence type="ECO:0000256" key="1">
    <source>
        <dbReference type="SAM" id="Phobius"/>
    </source>
</evidence>
<gene>
    <name evidence="2" type="ORF">F511_13169</name>
</gene>
<feature type="transmembrane region" description="Helical" evidence="1">
    <location>
        <begin position="6"/>
        <end position="23"/>
    </location>
</feature>
<dbReference type="Proteomes" id="UP000250235">
    <property type="component" value="Unassembled WGS sequence"/>
</dbReference>
<keyword evidence="1" id="KW-1133">Transmembrane helix</keyword>
<reference evidence="2 3" key="1">
    <citation type="journal article" date="2015" name="Proc. Natl. Acad. Sci. U.S.A.">
        <title>The resurrection genome of Boea hygrometrica: A blueprint for survival of dehydration.</title>
        <authorList>
            <person name="Xiao L."/>
            <person name="Yang G."/>
            <person name="Zhang L."/>
            <person name="Yang X."/>
            <person name="Zhao S."/>
            <person name="Ji Z."/>
            <person name="Zhou Q."/>
            <person name="Hu M."/>
            <person name="Wang Y."/>
            <person name="Chen M."/>
            <person name="Xu Y."/>
            <person name="Jin H."/>
            <person name="Xiao X."/>
            <person name="Hu G."/>
            <person name="Bao F."/>
            <person name="Hu Y."/>
            <person name="Wan P."/>
            <person name="Li L."/>
            <person name="Deng X."/>
            <person name="Kuang T."/>
            <person name="Xiang C."/>
            <person name="Zhu J.K."/>
            <person name="Oliver M.J."/>
            <person name="He Y."/>
        </authorList>
    </citation>
    <scope>NUCLEOTIDE SEQUENCE [LARGE SCALE GENOMIC DNA]</scope>
    <source>
        <strain evidence="3">cv. XS01</strain>
    </source>
</reference>
<evidence type="ECO:0000313" key="3">
    <source>
        <dbReference type="Proteomes" id="UP000250235"/>
    </source>
</evidence>
<organism evidence="2 3">
    <name type="scientific">Dorcoceras hygrometricum</name>
    <dbReference type="NCBI Taxonomy" id="472368"/>
    <lineage>
        <taxon>Eukaryota</taxon>
        <taxon>Viridiplantae</taxon>
        <taxon>Streptophyta</taxon>
        <taxon>Embryophyta</taxon>
        <taxon>Tracheophyta</taxon>
        <taxon>Spermatophyta</taxon>
        <taxon>Magnoliopsida</taxon>
        <taxon>eudicotyledons</taxon>
        <taxon>Gunneridae</taxon>
        <taxon>Pentapetalae</taxon>
        <taxon>asterids</taxon>
        <taxon>lamiids</taxon>
        <taxon>Lamiales</taxon>
        <taxon>Gesneriaceae</taxon>
        <taxon>Didymocarpoideae</taxon>
        <taxon>Trichosporeae</taxon>
        <taxon>Loxocarpinae</taxon>
        <taxon>Dorcoceras</taxon>
    </lineage>
</organism>
<protein>
    <submittedName>
        <fullName evidence="2">Uncharacterized protein</fullName>
    </submittedName>
</protein>
<accession>A0A2Z7BG18</accession>
<sequence>MHLCLVRAGSVLYPAVAFAYLALRAKRQRLDKLERRRFGIALLRDLVACVPAGCSVEEDVNAGQHHYSARRKRRRLDVATGCPAARDLFATVACS</sequence>
<evidence type="ECO:0000313" key="2">
    <source>
        <dbReference type="EMBL" id="KZV33364.1"/>
    </source>
</evidence>
<dbReference type="AlphaFoldDB" id="A0A2Z7BG18"/>
<dbReference type="EMBL" id="KV005842">
    <property type="protein sequence ID" value="KZV33364.1"/>
    <property type="molecule type" value="Genomic_DNA"/>
</dbReference>
<name>A0A2Z7BG18_9LAMI</name>
<keyword evidence="1" id="KW-0472">Membrane</keyword>
<proteinExistence type="predicted"/>